<dbReference type="PANTHER" id="PTHR45703">
    <property type="entry name" value="DYNEIN HEAVY CHAIN"/>
    <property type="match status" value="1"/>
</dbReference>
<feature type="compositionally biased region" description="Acidic residues" evidence="1">
    <location>
        <begin position="727"/>
        <end position="743"/>
    </location>
</feature>
<feature type="compositionally biased region" description="Low complexity" evidence="1">
    <location>
        <begin position="810"/>
        <end position="823"/>
    </location>
</feature>
<reference evidence="2 3" key="1">
    <citation type="submission" date="2019-03" db="EMBL/GenBank/DDBJ databases">
        <title>Single cell metagenomics reveals metabolic interactions within the superorganism composed of flagellate Streblomastix strix and complex community of Bacteroidetes bacteria on its surface.</title>
        <authorList>
            <person name="Treitli S.C."/>
            <person name="Kolisko M."/>
            <person name="Husnik F."/>
            <person name="Keeling P."/>
            <person name="Hampl V."/>
        </authorList>
    </citation>
    <scope>NUCLEOTIDE SEQUENCE [LARGE SCALE GENOMIC DNA]</scope>
    <source>
        <strain evidence="2">ST1C</strain>
    </source>
</reference>
<organism evidence="2 3">
    <name type="scientific">Streblomastix strix</name>
    <dbReference type="NCBI Taxonomy" id="222440"/>
    <lineage>
        <taxon>Eukaryota</taxon>
        <taxon>Metamonada</taxon>
        <taxon>Preaxostyla</taxon>
        <taxon>Oxymonadida</taxon>
        <taxon>Streblomastigidae</taxon>
        <taxon>Streblomastix</taxon>
    </lineage>
</organism>
<feature type="region of interest" description="Disordered" evidence="1">
    <location>
        <begin position="724"/>
        <end position="744"/>
    </location>
</feature>
<feature type="compositionally biased region" description="Polar residues" evidence="1">
    <location>
        <begin position="211"/>
        <end position="236"/>
    </location>
</feature>
<name>A0A5J4V1A7_9EUKA</name>
<protein>
    <recommendedName>
        <fullName evidence="4">Dynein heavy chain</fullName>
    </recommendedName>
</protein>
<proteinExistence type="predicted"/>
<dbReference type="OrthoDB" id="5986589at2759"/>
<evidence type="ECO:0000256" key="1">
    <source>
        <dbReference type="SAM" id="MobiDB-lite"/>
    </source>
</evidence>
<evidence type="ECO:0000313" key="3">
    <source>
        <dbReference type="Proteomes" id="UP000324800"/>
    </source>
</evidence>
<feature type="compositionally biased region" description="Polar residues" evidence="1">
    <location>
        <begin position="244"/>
        <end position="261"/>
    </location>
</feature>
<feature type="region of interest" description="Disordered" evidence="1">
    <location>
        <begin position="202"/>
        <end position="261"/>
    </location>
</feature>
<dbReference type="GO" id="GO:0051959">
    <property type="term" value="F:dynein light intermediate chain binding"/>
    <property type="evidence" value="ECO:0007669"/>
    <property type="project" value="InterPro"/>
</dbReference>
<dbReference type="PANTHER" id="PTHR45703:SF35">
    <property type="entry name" value="DYNEIN HEAVY CHAIN"/>
    <property type="match status" value="1"/>
</dbReference>
<feature type="compositionally biased region" description="Basic residues" evidence="1">
    <location>
        <begin position="824"/>
        <end position="845"/>
    </location>
</feature>
<feature type="non-terminal residue" evidence="2">
    <location>
        <position position="1119"/>
    </location>
</feature>
<gene>
    <name evidence="2" type="ORF">EZS28_027954</name>
</gene>
<dbReference type="InterPro" id="IPR026983">
    <property type="entry name" value="DHC"/>
</dbReference>
<feature type="region of interest" description="Disordered" evidence="1">
    <location>
        <begin position="770"/>
        <end position="857"/>
    </location>
</feature>
<dbReference type="EMBL" id="SNRW01010462">
    <property type="protein sequence ID" value="KAA6376519.1"/>
    <property type="molecule type" value="Genomic_DNA"/>
</dbReference>
<dbReference type="AlphaFoldDB" id="A0A5J4V1A7"/>
<evidence type="ECO:0008006" key="4">
    <source>
        <dbReference type="Google" id="ProtNLM"/>
    </source>
</evidence>
<dbReference type="Proteomes" id="UP000324800">
    <property type="component" value="Unassembled WGS sequence"/>
</dbReference>
<sequence length="1119" mass="125320">MLGPKHILGKVKPKIGVTKPQSPLILAMQRSAAIEEQQRAIMLRQQLTPAAQAKKAQAQINKVTLKSKQTQRRADSTGALGGNLQRKPGDIQHEEIKKLLTFDERELDKYALPLLPQLVKPPTGGKWSRMRPDGIQHFGQNRKPLHAGVTQLDEYGDIIEDQFFRPNTRQSTAFTSNRQGTAATGVSKVTARVDTAQSAVSQVIEQPGSRMGNTNNDRGRSSSQPRQLSAISNQVGQRVGTARSGVTQSSAIPQFTPFNTQQPTVRTSFSALSQQRGNSPTGSRPITAITITRGTGGGIGQGFLPQMIQLQPTPDTEASKALKSVQDVMTYFAGSGKGDPVKFVYMNIKKGSRIEDGGGEFFNPYNLEVVPKKDANPEHYIFSVTGVVHVTPSLRTRLRLIHQEEQRREREFAMNRSQVLNATRGVSPQLITQNGIQGKGQQNKNQVEQEAQQDYEALLTSGAVSRGHWEDPNDQLGGCEAMSLSRFVHESIIFDAIRKLLFFKNFRLVKHFYTWTREVRFKIFCNNKRSVTKNLFYAHGCYCATLMEMGAQYSTQIASRQPFRIEVDRKQPFDMIEFLNFQQVCRAESKDAAAIASAAMAQNVAKLVTDVLQRAYASDRGQPSEEELTDAALAGFNRAAAMSKSMAAVRKEKSEKKHAIQIAKIEEGMLGRFIGLLDYLCVESLYHTLVGCTRSMLDVAKKLMKDRGTVFVITFQFVQKPKRILDNGEEESESDSEEEDSQFGDEQGIEYQQDGDNQMNDGNDNELIEDEEQHGSDSNRDDDDKEEDEEDEEEDIDGQDNEDQQDEQDNQNTGEQDQQGQTTIKKKKNKIGKGNKKNKGRKGMKKGQQSESKANWNKNIQGVQDASGTAGVYRLKHCELKLNPSMDEVLDSIEGTINDGINLLSAVDRPLHITPHRPLLPANPPKGLDLHGVMANDEGFISMKQELRKIVESSFQMASQYLQRFYPLGRIFEYSLKWNYEQYQKRVRKVEILRTDLKRMALWAGDIGKMNVASTAGILMLDARPLKNNLAPIPATCSDQIKEHLHRLFGEISDNATRQFRSLTKQMQQLPRGLAEYCEFVVLLGTMGDAHEKLQSEVNALDELKELSEQQGVKLAIEE</sequence>
<accession>A0A5J4V1A7</accession>
<feature type="region of interest" description="Disordered" evidence="1">
    <location>
        <begin position="64"/>
        <end position="89"/>
    </location>
</feature>
<dbReference type="GO" id="GO:0007018">
    <property type="term" value="P:microtubule-based movement"/>
    <property type="evidence" value="ECO:0007669"/>
    <property type="project" value="InterPro"/>
</dbReference>
<comment type="caution">
    <text evidence="2">The sequence shown here is derived from an EMBL/GenBank/DDBJ whole genome shotgun (WGS) entry which is preliminary data.</text>
</comment>
<evidence type="ECO:0000313" key="2">
    <source>
        <dbReference type="EMBL" id="KAA6376519.1"/>
    </source>
</evidence>
<dbReference type="GO" id="GO:0030286">
    <property type="term" value="C:dynein complex"/>
    <property type="evidence" value="ECO:0007669"/>
    <property type="project" value="InterPro"/>
</dbReference>
<feature type="compositionally biased region" description="Acidic residues" evidence="1">
    <location>
        <begin position="780"/>
        <end position="809"/>
    </location>
</feature>
<dbReference type="GO" id="GO:0045505">
    <property type="term" value="F:dynein intermediate chain binding"/>
    <property type="evidence" value="ECO:0007669"/>
    <property type="project" value="InterPro"/>
</dbReference>